<dbReference type="SUPFAM" id="SSF48576">
    <property type="entry name" value="Terpenoid synthases"/>
    <property type="match status" value="1"/>
</dbReference>
<protein>
    <submittedName>
        <fullName evidence="1">Squalene/phytoene synthase</fullName>
    </submittedName>
</protein>
<name>A0A1X6YPQ7_9RHOB</name>
<dbReference type="Pfam" id="PF00494">
    <property type="entry name" value="SQS_PSY"/>
    <property type="match status" value="1"/>
</dbReference>
<dbReference type="EMBL" id="FWFN01000002">
    <property type="protein sequence ID" value="SLN27496.1"/>
    <property type="molecule type" value="Genomic_DNA"/>
</dbReference>
<organism evidence="1 2">
    <name type="scientific">Pseudooceanicola marinus</name>
    <dbReference type="NCBI Taxonomy" id="396013"/>
    <lineage>
        <taxon>Bacteria</taxon>
        <taxon>Pseudomonadati</taxon>
        <taxon>Pseudomonadota</taxon>
        <taxon>Alphaproteobacteria</taxon>
        <taxon>Rhodobacterales</taxon>
        <taxon>Paracoccaceae</taxon>
        <taxon>Pseudooceanicola</taxon>
    </lineage>
</organism>
<evidence type="ECO:0000313" key="1">
    <source>
        <dbReference type="EMBL" id="SLN27496.1"/>
    </source>
</evidence>
<dbReference type="Proteomes" id="UP000193963">
    <property type="component" value="Unassembled WGS sequence"/>
</dbReference>
<gene>
    <name evidence="1" type="ORF">PSM7751_01058</name>
</gene>
<proteinExistence type="predicted"/>
<sequence>MTSSSPDAPWSDDLTACAELVERGDVPRFRATMAAPVSARPALFALYAFNIEVSRAPWVTQEPMIAEMRLQWWRDALEEIGKGEGIRRHEVVTPLSHYLTPAGAGILDGLIEARRWDIWKEPFEDDAHFRRYLDATSAGLLRAGAGMLGGDLPEAVAADAGFALGLAAWFRAIPALENAQRMPLPDGRESTVRDLADEALTRLAAARAQRGAVGKAAAPLLFLAPEAAMVLKLARKEPARVKQAALDPAPLATRLGLLRASLGRW</sequence>
<dbReference type="Gene3D" id="1.10.600.10">
    <property type="entry name" value="Farnesyl Diphosphate Synthase"/>
    <property type="match status" value="1"/>
</dbReference>
<keyword evidence="2" id="KW-1185">Reference proteome</keyword>
<dbReference type="InterPro" id="IPR008949">
    <property type="entry name" value="Isoprenoid_synthase_dom_sf"/>
</dbReference>
<evidence type="ECO:0000313" key="2">
    <source>
        <dbReference type="Proteomes" id="UP000193963"/>
    </source>
</evidence>
<dbReference type="InterPro" id="IPR002060">
    <property type="entry name" value="Squ/phyt_synthse"/>
</dbReference>
<dbReference type="RefSeq" id="WP_232618243.1">
    <property type="nucleotide sequence ID" value="NZ_FWFN01000002.1"/>
</dbReference>
<dbReference type="AlphaFoldDB" id="A0A1X6YPQ7"/>
<reference evidence="2" key="1">
    <citation type="submission" date="2017-03" db="EMBL/GenBank/DDBJ databases">
        <authorList>
            <person name="Rodrigo-Torres L."/>
            <person name="Arahal R.D."/>
            <person name="Lucena T."/>
        </authorList>
    </citation>
    <scope>NUCLEOTIDE SEQUENCE [LARGE SCALE GENOMIC DNA]</scope>
    <source>
        <strain evidence="2">CECT 7751</strain>
    </source>
</reference>
<accession>A0A1X6YPQ7</accession>